<reference evidence="3 4" key="1">
    <citation type="submission" date="2014-06" db="EMBL/GenBank/DDBJ databases">
        <title>Evolutionary Origins and Diversification of the Mycorrhizal Mutualists.</title>
        <authorList>
            <consortium name="DOE Joint Genome Institute"/>
            <consortium name="Mycorrhizal Genomics Consortium"/>
            <person name="Kohler A."/>
            <person name="Kuo A."/>
            <person name="Nagy L.G."/>
            <person name="Floudas D."/>
            <person name="Copeland A."/>
            <person name="Barry K.W."/>
            <person name="Cichocki N."/>
            <person name="Veneault-Fourrey C."/>
            <person name="LaButti K."/>
            <person name="Lindquist E.A."/>
            <person name="Lipzen A."/>
            <person name="Lundell T."/>
            <person name="Morin E."/>
            <person name="Murat C."/>
            <person name="Riley R."/>
            <person name="Ohm R."/>
            <person name="Sun H."/>
            <person name="Tunlid A."/>
            <person name="Henrissat B."/>
            <person name="Grigoriev I.V."/>
            <person name="Hibbett D.S."/>
            <person name="Martin F."/>
        </authorList>
    </citation>
    <scope>NUCLEOTIDE SEQUENCE [LARGE SCALE GENOMIC DNA]</scope>
    <source>
        <strain evidence="3 4">SS14</strain>
    </source>
</reference>
<keyword evidence="4" id="KW-1185">Reference proteome</keyword>
<protein>
    <recommendedName>
        <fullName evidence="2">GST N-terminal domain-containing protein</fullName>
    </recommendedName>
</protein>
<evidence type="ECO:0000313" key="4">
    <source>
        <dbReference type="Proteomes" id="UP000054279"/>
    </source>
</evidence>
<feature type="compositionally biased region" description="Low complexity" evidence="1">
    <location>
        <begin position="1"/>
        <end position="12"/>
    </location>
</feature>
<dbReference type="Gene3D" id="3.40.30.10">
    <property type="entry name" value="Glutaredoxin"/>
    <property type="match status" value="1"/>
</dbReference>
<feature type="compositionally biased region" description="Polar residues" evidence="1">
    <location>
        <begin position="13"/>
        <end position="24"/>
    </location>
</feature>
<feature type="domain" description="GST N-terminal" evidence="2">
    <location>
        <begin position="39"/>
        <end position="130"/>
    </location>
</feature>
<name>A0A0C9VB37_SPHS4</name>
<feature type="region of interest" description="Disordered" evidence="1">
    <location>
        <begin position="1"/>
        <end position="24"/>
    </location>
</feature>
<dbReference type="InterPro" id="IPR036249">
    <property type="entry name" value="Thioredoxin-like_sf"/>
</dbReference>
<evidence type="ECO:0000259" key="2">
    <source>
        <dbReference type="PROSITE" id="PS50404"/>
    </source>
</evidence>
<evidence type="ECO:0000256" key="1">
    <source>
        <dbReference type="SAM" id="MobiDB-lite"/>
    </source>
</evidence>
<dbReference type="Pfam" id="PF13409">
    <property type="entry name" value="GST_N_2"/>
    <property type="match status" value="1"/>
</dbReference>
<proteinExistence type="predicted"/>
<evidence type="ECO:0000313" key="3">
    <source>
        <dbReference type="EMBL" id="KIJ34501.1"/>
    </source>
</evidence>
<dbReference type="HOGENOM" id="CLU_011226_4_1_1"/>
<accession>A0A0C9VB37</accession>
<gene>
    <name evidence="3" type="ORF">M422DRAFT_782899</name>
</gene>
<organism evidence="3 4">
    <name type="scientific">Sphaerobolus stellatus (strain SS14)</name>
    <dbReference type="NCBI Taxonomy" id="990650"/>
    <lineage>
        <taxon>Eukaryota</taxon>
        <taxon>Fungi</taxon>
        <taxon>Dikarya</taxon>
        <taxon>Basidiomycota</taxon>
        <taxon>Agaricomycotina</taxon>
        <taxon>Agaricomycetes</taxon>
        <taxon>Phallomycetidae</taxon>
        <taxon>Geastrales</taxon>
        <taxon>Sphaerobolaceae</taxon>
        <taxon>Sphaerobolus</taxon>
    </lineage>
</organism>
<dbReference type="Proteomes" id="UP000054279">
    <property type="component" value="Unassembled WGS sequence"/>
</dbReference>
<dbReference type="SUPFAM" id="SSF52833">
    <property type="entry name" value="Thioredoxin-like"/>
    <property type="match status" value="1"/>
</dbReference>
<dbReference type="PROSITE" id="PS50404">
    <property type="entry name" value="GST_NTER"/>
    <property type="match status" value="1"/>
</dbReference>
<dbReference type="InterPro" id="IPR036282">
    <property type="entry name" value="Glutathione-S-Trfase_C_sf"/>
</dbReference>
<dbReference type="OrthoDB" id="4951845at2759"/>
<dbReference type="SUPFAM" id="SSF47616">
    <property type="entry name" value="GST C-terminal domain-like"/>
    <property type="match status" value="1"/>
</dbReference>
<dbReference type="Gene3D" id="1.20.1050.10">
    <property type="match status" value="1"/>
</dbReference>
<dbReference type="Pfam" id="PF22041">
    <property type="entry name" value="GST_C_7"/>
    <property type="match status" value="1"/>
</dbReference>
<sequence>MTTPLQTTTKSTLHQPNLPATTSTMASDSKSIVFYDIKMKSPIEKTACSPNPWKARFALNFKSLPYTTTWVALHDIPKVRSSLHVSAVRKFADGTDFMTLPILSDLSHNALVGDSFDIAVYLQQTYPDAGEGDLFPEQKLEFEAKDLAILVPLSEVRESPWPEYARFNVHVDAAFSAHVQLTLAGFPWDPGSEEETKKEFLEGEAREKTLESFKSILGRLRGLFKKREEGPFLLGAKATYADIIVGGWLRMFSKTLPESEWEQVRGWHDGLFGRLHDALEKYAEVK</sequence>
<dbReference type="InterPro" id="IPR004045">
    <property type="entry name" value="Glutathione_S-Trfase_N"/>
</dbReference>
<dbReference type="InterPro" id="IPR054416">
    <property type="entry name" value="GST_UstS-like_C"/>
</dbReference>
<dbReference type="EMBL" id="KN837199">
    <property type="protein sequence ID" value="KIJ34501.1"/>
    <property type="molecule type" value="Genomic_DNA"/>
</dbReference>
<dbReference type="AlphaFoldDB" id="A0A0C9VB37"/>